<sequence length="268" mass="29538">MVDQDENESGNPGHTHPGASALLWGGVFIDREVSRGASRFTDFSESEDHLPEQEGAVLDERQNCSPIAVLGGSLEKPKPILSIDKVRRKGPDGMGLLPLLRMPNFFSLMLLNLKMLKMLPAVVDASAAIIDLSFEVPSSGCPILVVRWEYKQVSKLAELAAFPATKYLTSFTYKIQGCVTAVRTLFLIRYGCRKVKIGSVPGHGDMLDKEERRLSEPTDLLADTRADSILRSEPWSSNLLKRLDRMTGSYSIPSFPSCASVRLCGRKP</sequence>
<evidence type="ECO:0000313" key="1">
    <source>
        <dbReference type="EMBL" id="VFU25524.1"/>
    </source>
</evidence>
<dbReference type="AlphaFoldDB" id="A0A6N2KAR6"/>
<gene>
    <name evidence="1" type="ORF">SVIM_LOCUS60884</name>
</gene>
<organism evidence="1">
    <name type="scientific">Salix viminalis</name>
    <name type="common">Common osier</name>
    <name type="synonym">Basket willow</name>
    <dbReference type="NCBI Taxonomy" id="40686"/>
    <lineage>
        <taxon>Eukaryota</taxon>
        <taxon>Viridiplantae</taxon>
        <taxon>Streptophyta</taxon>
        <taxon>Embryophyta</taxon>
        <taxon>Tracheophyta</taxon>
        <taxon>Spermatophyta</taxon>
        <taxon>Magnoliopsida</taxon>
        <taxon>eudicotyledons</taxon>
        <taxon>Gunneridae</taxon>
        <taxon>Pentapetalae</taxon>
        <taxon>rosids</taxon>
        <taxon>fabids</taxon>
        <taxon>Malpighiales</taxon>
        <taxon>Salicaceae</taxon>
        <taxon>Saliceae</taxon>
        <taxon>Salix</taxon>
    </lineage>
</organism>
<proteinExistence type="predicted"/>
<protein>
    <submittedName>
        <fullName evidence="1">Uncharacterized protein</fullName>
    </submittedName>
</protein>
<dbReference type="EMBL" id="CAADRP010000234">
    <property type="protein sequence ID" value="VFU25524.1"/>
    <property type="molecule type" value="Genomic_DNA"/>
</dbReference>
<accession>A0A6N2KAR6</accession>
<reference evidence="1" key="1">
    <citation type="submission" date="2019-03" db="EMBL/GenBank/DDBJ databases">
        <authorList>
            <person name="Mank J."/>
            <person name="Almeida P."/>
        </authorList>
    </citation>
    <scope>NUCLEOTIDE SEQUENCE</scope>
    <source>
        <strain evidence="1">78183</strain>
    </source>
</reference>
<name>A0A6N2KAR6_SALVM</name>